<organism evidence="1">
    <name type="scientific">Dicranema revolutum</name>
    <dbReference type="NCBI Taxonomy" id="239144"/>
    <lineage>
        <taxon>Eukaryota</taxon>
        <taxon>Rhodophyta</taxon>
        <taxon>Florideophyceae</taxon>
        <taxon>Rhodymeniophycidae</taxon>
        <taxon>Gigartinales</taxon>
        <taxon>Dicranemataceae</taxon>
        <taxon>Dicranema</taxon>
    </lineage>
</organism>
<dbReference type="AlphaFoldDB" id="A0A4D6WUF6"/>
<protein>
    <recommendedName>
        <fullName evidence="2">Uracil phosphoribosyltransferase</fullName>
    </recommendedName>
</protein>
<reference evidence="1" key="1">
    <citation type="journal article" date="2019" name="Mol. Phylogenet. Evol.">
        <title>Morphological evolution and classification of the red algal order Ceramiales inferred using plastid phylogenomics.</title>
        <authorList>
            <person name="Diaz-Tapia P."/>
            <person name="Pasella M.M."/>
            <person name="Verbruggen H."/>
            <person name="Maggs C.A."/>
        </authorList>
    </citation>
    <scope>NUCLEOTIDE SEQUENCE</scope>
    <source>
        <strain evidence="1">VRM320</strain>
    </source>
</reference>
<proteinExistence type="predicted"/>
<accession>A0A4D6WUF6</accession>
<sequence length="196" mass="22987">MQLNIFIISNPIINKLCNQISHYGTKGKNDIDTNISSQLKLLLIYEVLRKWINIQYIYIKDLDYIKEICIYSPTESYLLLTNVESCSNIIPNIKTIMPKLSLIHTYLNLTKETYINIRENCLDDDIIGLMNRQKIIIMENILNNYAIMQLLDYLIFKQKINIHQIKIICIICTHKILKMIGSKYPLLNIYTAKITN</sequence>
<gene>
    <name evidence="1" type="primary">orf196</name>
</gene>
<dbReference type="Gene3D" id="3.40.50.2020">
    <property type="match status" value="1"/>
</dbReference>
<keyword evidence="1" id="KW-0934">Plastid</keyword>
<name>A0A4D6WUF6_9FLOR</name>
<dbReference type="InterPro" id="IPR029057">
    <property type="entry name" value="PRTase-like"/>
</dbReference>
<evidence type="ECO:0008006" key="2">
    <source>
        <dbReference type="Google" id="ProtNLM"/>
    </source>
</evidence>
<evidence type="ECO:0000313" key="1">
    <source>
        <dbReference type="EMBL" id="QCI06178.1"/>
    </source>
</evidence>
<geneLocation type="plastid" evidence="1"/>
<dbReference type="EMBL" id="MK814651">
    <property type="protein sequence ID" value="QCI06178.1"/>
    <property type="molecule type" value="Genomic_DNA"/>
</dbReference>
<reference evidence="1" key="2">
    <citation type="submission" date="2019-04" db="EMBL/GenBank/DDBJ databases">
        <authorList>
            <person name="Pasella M."/>
        </authorList>
    </citation>
    <scope>NUCLEOTIDE SEQUENCE</scope>
    <source>
        <strain evidence="1">VRM320</strain>
    </source>
</reference>